<dbReference type="Proteomes" id="UP000034291">
    <property type="component" value="Unassembled WGS sequence"/>
</dbReference>
<proteinExistence type="predicted"/>
<comment type="caution">
    <text evidence="2">The sequence shown here is derived from an EMBL/GenBank/DDBJ whole genome shotgun (WGS) entry which is preliminary data.</text>
</comment>
<name>A0A0F8UN23_9EURO</name>
<dbReference type="AlphaFoldDB" id="A0A0F8UN23"/>
<dbReference type="EMBL" id="JZBS01004081">
    <property type="protein sequence ID" value="KKK12251.1"/>
    <property type="molecule type" value="Genomic_DNA"/>
</dbReference>
<feature type="compositionally biased region" description="Basic and acidic residues" evidence="1">
    <location>
        <begin position="37"/>
        <end position="51"/>
    </location>
</feature>
<evidence type="ECO:0000313" key="2">
    <source>
        <dbReference type="EMBL" id="KKK12251.1"/>
    </source>
</evidence>
<feature type="compositionally biased region" description="Low complexity" evidence="1">
    <location>
        <begin position="52"/>
        <end position="70"/>
    </location>
</feature>
<protein>
    <submittedName>
        <fullName evidence="2">Uncharacterized protein</fullName>
    </submittedName>
</protein>
<reference evidence="2 3" key="1">
    <citation type="submission" date="2015-02" db="EMBL/GenBank/DDBJ databases">
        <title>Draft Genome Sequences of Two Closely-Related Aflatoxigenic Aspergillus Species Obtained from the Cote d'Ivoire.</title>
        <authorList>
            <person name="Moore G.G."/>
            <person name="Beltz S.B."/>
            <person name="Mack B.M."/>
        </authorList>
    </citation>
    <scope>NUCLEOTIDE SEQUENCE [LARGE SCALE GENOMIC DNA]</scope>
    <source>
        <strain evidence="2 3">SRRC1468</strain>
    </source>
</reference>
<gene>
    <name evidence="2" type="ORF">ARAM_002701</name>
</gene>
<accession>A0A0F8UN23</accession>
<sequence length="212" mass="22827">MDSLATRHTPQSHPEPNTQPNHRPPKTKHMQKQMLGLDDHPQRKLPLREEPGVVCVVPPGAGPRGLAARAGRGERGTEGAPGADDARPNVLALQGVLHLPDASCNGLSLPRYRGANGLVGITGMKKGEADVGSETETGERGRGGVLQARSEVDGERLWYGDEYCGWSRVVLWGDPRGETYLGQEPEGSMLGVVASAEELDKLFTRVKERSLV</sequence>
<evidence type="ECO:0000313" key="3">
    <source>
        <dbReference type="Proteomes" id="UP000034291"/>
    </source>
</evidence>
<dbReference type="PANTHER" id="PTHR40628">
    <property type="entry name" value="CHROMO DOMAIN-CONTAINING PROTEIN"/>
    <property type="match status" value="1"/>
</dbReference>
<keyword evidence="3" id="KW-1185">Reference proteome</keyword>
<organism evidence="2 3">
    <name type="scientific">Aspergillus rambellii</name>
    <dbReference type="NCBI Taxonomy" id="308745"/>
    <lineage>
        <taxon>Eukaryota</taxon>
        <taxon>Fungi</taxon>
        <taxon>Dikarya</taxon>
        <taxon>Ascomycota</taxon>
        <taxon>Pezizomycotina</taxon>
        <taxon>Eurotiomycetes</taxon>
        <taxon>Eurotiomycetidae</taxon>
        <taxon>Eurotiales</taxon>
        <taxon>Aspergillaceae</taxon>
        <taxon>Aspergillus</taxon>
        <taxon>Aspergillus subgen. Nidulantes</taxon>
    </lineage>
</organism>
<feature type="compositionally biased region" description="Polar residues" evidence="1">
    <location>
        <begin position="1"/>
        <end position="21"/>
    </location>
</feature>
<feature type="region of interest" description="Disordered" evidence="1">
    <location>
        <begin position="1"/>
        <end position="86"/>
    </location>
</feature>
<evidence type="ECO:0000256" key="1">
    <source>
        <dbReference type="SAM" id="MobiDB-lite"/>
    </source>
</evidence>
<dbReference type="PANTHER" id="PTHR40628:SF1">
    <property type="entry name" value="CHROMO DOMAIN-CONTAINING PROTEIN"/>
    <property type="match status" value="1"/>
</dbReference>
<dbReference type="OrthoDB" id="4232400at2759"/>
<dbReference type="STRING" id="308745.A0A0F8UN23"/>